<dbReference type="Proteomes" id="UP001216253">
    <property type="component" value="Unassembled WGS sequence"/>
</dbReference>
<proteinExistence type="predicted"/>
<evidence type="ECO:0000313" key="2">
    <source>
        <dbReference type="Proteomes" id="UP001216253"/>
    </source>
</evidence>
<reference evidence="1 2" key="1">
    <citation type="submission" date="2023-03" db="EMBL/GenBank/DDBJ databases">
        <title>NovoSphingobium album sp. nov. isolated from polycyclic aromatic hydrocarbons- and heavy-metal polluted soil.</title>
        <authorList>
            <person name="Liu Z."/>
            <person name="Wang K."/>
        </authorList>
    </citation>
    <scope>NUCLEOTIDE SEQUENCE [LARGE SCALE GENOMIC DNA]</scope>
    <source>
        <strain evidence="1 2">H3SJ31-1</strain>
    </source>
</reference>
<comment type="caution">
    <text evidence="1">The sequence shown here is derived from an EMBL/GenBank/DDBJ whole genome shotgun (WGS) entry which is preliminary data.</text>
</comment>
<organism evidence="1 2">
    <name type="scientific">Novosphingobium album</name>
    <name type="common">ex Liu et al. 2023</name>
    <dbReference type="NCBI Taxonomy" id="3031130"/>
    <lineage>
        <taxon>Bacteria</taxon>
        <taxon>Pseudomonadati</taxon>
        <taxon>Pseudomonadota</taxon>
        <taxon>Alphaproteobacteria</taxon>
        <taxon>Sphingomonadales</taxon>
        <taxon>Sphingomonadaceae</taxon>
        <taxon>Novosphingobium</taxon>
    </lineage>
</organism>
<dbReference type="RefSeq" id="WP_275230012.1">
    <property type="nucleotide sequence ID" value="NZ_JARESE010000068.1"/>
</dbReference>
<name>A0ABT5WVI6_9SPHN</name>
<protein>
    <recommendedName>
        <fullName evidence="3">SIR2-like domain-containing protein</fullName>
    </recommendedName>
</protein>
<accession>A0ABT5WVI6</accession>
<dbReference type="EMBL" id="JARESE010000068">
    <property type="protein sequence ID" value="MDE8653891.1"/>
    <property type="molecule type" value="Genomic_DNA"/>
</dbReference>
<evidence type="ECO:0000313" key="1">
    <source>
        <dbReference type="EMBL" id="MDE8653891.1"/>
    </source>
</evidence>
<evidence type="ECO:0008006" key="3">
    <source>
        <dbReference type="Google" id="ProtNLM"/>
    </source>
</evidence>
<gene>
    <name evidence="1" type="ORF">PYV00_19555</name>
</gene>
<sequence length="734" mass="80438">MKSLFTLRFDLERQTGGEETSTRDTLLVFVATPELDPEALASTIEAEIEANLVPDEVAILVREPAFDATRAALAEHSLHLATLGRLGRSAVVLVGYDCNGRETRRDRVAGAMLGDGMTIDDVRRRGITAIFNERRGFVEANATYHFENPSGRHTERFIRLSNILARGAEIAFIGFCCLPHIDPSVTRAYLDTPSLYAVVAAINEQRRSFTGAAWILADNFSSYAGFDQYGFDSDERAVVLISASSSGTLAARLVTEKNVEPEQIVHLLYLGRKPSTTPVVCDLSRDDDFNPAGVTDLPSVNESADCPTCLSGSHAIKLQGDQFEFAGPQQDALLVGIADAPKGLSQLMDRYARKAVFEVGLGRSGSKTPRLFHINAERLLASDAFGRKLDYALRRSLPASLSHVIAADGQSLDLARRVAGQLATPAPVITRDGIDDIPEATKDAIAIVAAVVESGRTLLDISRDLRSIAPDAPLLYLVGMAKTTAEPKRERLENSLVQTHNLFPYQLVTVDQIVLPASYEGHAWAAELQLLIDPEVKTLVPTELAPAIQARVDRLRRASQALDDDLFLANGQEPLRLQPGFVFWPKKLPAEPGHRQADVYFTIASVLQRLRANGFVPGERRIISNWFQQTILAPGNFGRFNDDVIQASLLRAAYPYELNFADSADESRELGRLLRRVIAACRSPRGGAASEFLLALATRRLQLRREDADLVLASTAPDVPMVQFLLEVSRLRLA</sequence>
<keyword evidence="2" id="KW-1185">Reference proteome</keyword>